<proteinExistence type="predicted"/>
<reference evidence="3" key="2">
    <citation type="submission" date="2017-06" db="EMBL/GenBank/DDBJ databases">
        <title>The pomegranate genome and the genomics of punicalagin biosynthesis.</title>
        <authorList>
            <person name="Xu C."/>
        </authorList>
    </citation>
    <scope>NUCLEOTIDE SEQUENCE [LARGE SCALE GENOMIC DNA]</scope>
    <source>
        <tissue evidence="3">Fresh leaf</tissue>
    </source>
</reference>
<dbReference type="SUPFAM" id="SSF81383">
    <property type="entry name" value="F-box domain"/>
    <property type="match status" value="1"/>
</dbReference>
<dbReference type="InterPro" id="IPR001810">
    <property type="entry name" value="F-box_dom"/>
</dbReference>
<evidence type="ECO:0000313" key="4">
    <source>
        <dbReference type="EMBL" id="PKI35526.1"/>
    </source>
</evidence>
<dbReference type="Proteomes" id="UP000233551">
    <property type="component" value="Unassembled WGS sequence"/>
</dbReference>
<reference evidence="4 6" key="3">
    <citation type="submission" date="2017-11" db="EMBL/GenBank/DDBJ databases">
        <title>De-novo sequencing of pomegranate (Punica granatum L.) genome.</title>
        <authorList>
            <person name="Akparov Z."/>
            <person name="Amiraslanov A."/>
            <person name="Hajiyeva S."/>
            <person name="Abbasov M."/>
            <person name="Kaur K."/>
            <person name="Hamwieh A."/>
            <person name="Solovyev V."/>
            <person name="Salamov A."/>
            <person name="Braich B."/>
            <person name="Kosarev P."/>
            <person name="Mahmoud A."/>
            <person name="Hajiyev E."/>
            <person name="Babayeva S."/>
            <person name="Izzatullayeva V."/>
            <person name="Mammadov A."/>
            <person name="Mammadov A."/>
            <person name="Sharifova S."/>
            <person name="Ojaghi J."/>
            <person name="Eynullazada K."/>
            <person name="Bayramov B."/>
            <person name="Abdulazimova A."/>
            <person name="Shahmuradov I."/>
        </authorList>
    </citation>
    <scope>NUCLEOTIDE SEQUENCE [LARGE SCALE GENOMIC DNA]</scope>
    <source>
        <strain evidence="4">AG2017</strain>
        <strain evidence="6">cv. AG2017</strain>
        <tissue evidence="4">Leaf</tissue>
    </source>
</reference>
<feature type="domain" description="F-box" evidence="2">
    <location>
        <begin position="23"/>
        <end position="73"/>
    </location>
</feature>
<accession>A0A218WS17</accession>
<dbReference type="AlphaFoldDB" id="A0A218WS17"/>
<dbReference type="PROSITE" id="PS50181">
    <property type="entry name" value="FBOX"/>
    <property type="match status" value="1"/>
</dbReference>
<keyword evidence="6" id="KW-1185">Reference proteome</keyword>
<dbReference type="OrthoDB" id="1894463at2759"/>
<evidence type="ECO:0000259" key="2">
    <source>
        <dbReference type="PROSITE" id="PS50181"/>
    </source>
</evidence>
<comment type="caution">
    <text evidence="3">The sequence shown here is derived from an EMBL/GenBank/DDBJ whole genome shotgun (WGS) entry which is preliminary data.</text>
</comment>
<dbReference type="SMART" id="SM00256">
    <property type="entry name" value="FBOX"/>
    <property type="match status" value="1"/>
</dbReference>
<sequence>MDLGPEPPMKRPRSSDPDEGRPVSGMERLPREIILDILSRLPVTSIIRFRLVSRAWRELARDPLLPEAQLARTARFEPFLIFHCDSPIRNDLYFAKLLAHDRSAKVLTRKFHPPFWHNMAEFEVVGSCNGILCLADSLYKESIYLYNPFTGDHRLLPRPKQYPNQEAAFGFGVDQKTGEYKVVKVVYYTKSTSAPTRTRRIAYQLSDLQVLTVGRDRDWRSLGKVPYQIARRPSEALLCGRLHWVTRPRRYRRLVSFDLSEERFEEVPVPGAGPLNWCNYQLMVLGGSLSAIVYCYHGRIEIWVMKVYGEKDSWAKEFNIGAHVPKGLRQQSLNLPSKICRSLTGRVRALCMLEDSGEILLEYKGRALVAYDPKKGKFRDVLYKGTPPWFQAFVHLGTLNWVDGQPLH</sequence>
<evidence type="ECO:0000256" key="1">
    <source>
        <dbReference type="SAM" id="MobiDB-lite"/>
    </source>
</evidence>
<dbReference type="PANTHER" id="PTHR31672">
    <property type="entry name" value="BNACNNG10540D PROTEIN"/>
    <property type="match status" value="1"/>
</dbReference>
<evidence type="ECO:0000313" key="3">
    <source>
        <dbReference type="EMBL" id="OWM75433.1"/>
    </source>
</evidence>
<dbReference type="CDD" id="cd22157">
    <property type="entry name" value="F-box_AtFBW1-like"/>
    <property type="match status" value="1"/>
</dbReference>
<dbReference type="Pfam" id="PF12937">
    <property type="entry name" value="F-box-like"/>
    <property type="match status" value="1"/>
</dbReference>
<dbReference type="InterPro" id="IPR036047">
    <property type="entry name" value="F-box-like_dom_sf"/>
</dbReference>
<name>A0A218WS17_PUNGR</name>
<dbReference type="STRING" id="22663.A0A218WS17"/>
<dbReference type="InterPro" id="IPR050796">
    <property type="entry name" value="SCF_F-box_component"/>
</dbReference>
<feature type="region of interest" description="Disordered" evidence="1">
    <location>
        <begin position="1"/>
        <end position="24"/>
    </location>
</feature>
<gene>
    <name evidence="3" type="ORF">CDL15_Pgr021597</name>
    <name evidence="4" type="ORF">CRG98_043980</name>
</gene>
<dbReference type="GeneID" id="116195553"/>
<dbReference type="PANTHER" id="PTHR31672:SF13">
    <property type="entry name" value="F-BOX PROTEIN CPR30-LIKE"/>
    <property type="match status" value="1"/>
</dbReference>
<dbReference type="InterPro" id="IPR017451">
    <property type="entry name" value="F-box-assoc_interact_dom"/>
</dbReference>
<dbReference type="Proteomes" id="UP000197138">
    <property type="component" value="Unassembled WGS sequence"/>
</dbReference>
<dbReference type="InterPro" id="IPR013187">
    <property type="entry name" value="F-box-assoc_dom_typ3"/>
</dbReference>
<dbReference type="Pfam" id="PF08268">
    <property type="entry name" value="FBA_3"/>
    <property type="match status" value="1"/>
</dbReference>
<dbReference type="NCBIfam" id="TIGR01640">
    <property type="entry name" value="F_box_assoc_1"/>
    <property type="match status" value="1"/>
</dbReference>
<evidence type="ECO:0000313" key="6">
    <source>
        <dbReference type="Proteomes" id="UP000233551"/>
    </source>
</evidence>
<dbReference type="Gene3D" id="1.20.1280.50">
    <property type="match status" value="1"/>
</dbReference>
<evidence type="ECO:0000313" key="5">
    <source>
        <dbReference type="Proteomes" id="UP000197138"/>
    </source>
</evidence>
<reference evidence="5" key="1">
    <citation type="journal article" date="2017" name="Plant J.">
        <title>The pomegranate (Punica granatum L.) genome and the genomics of punicalagin biosynthesis.</title>
        <authorList>
            <person name="Qin G."/>
            <person name="Xu C."/>
            <person name="Ming R."/>
            <person name="Tang H."/>
            <person name="Guyot R."/>
            <person name="Kramer E.M."/>
            <person name="Hu Y."/>
            <person name="Yi X."/>
            <person name="Qi Y."/>
            <person name="Xu X."/>
            <person name="Gao Z."/>
            <person name="Pan H."/>
            <person name="Jian J."/>
            <person name="Tian Y."/>
            <person name="Yue Z."/>
            <person name="Xu Y."/>
        </authorList>
    </citation>
    <scope>NUCLEOTIDE SEQUENCE [LARGE SCALE GENOMIC DNA]</scope>
    <source>
        <strain evidence="5">cv. Dabenzi</strain>
    </source>
</reference>
<organism evidence="3 5">
    <name type="scientific">Punica granatum</name>
    <name type="common">Pomegranate</name>
    <dbReference type="NCBI Taxonomy" id="22663"/>
    <lineage>
        <taxon>Eukaryota</taxon>
        <taxon>Viridiplantae</taxon>
        <taxon>Streptophyta</taxon>
        <taxon>Embryophyta</taxon>
        <taxon>Tracheophyta</taxon>
        <taxon>Spermatophyta</taxon>
        <taxon>Magnoliopsida</taxon>
        <taxon>eudicotyledons</taxon>
        <taxon>Gunneridae</taxon>
        <taxon>Pentapetalae</taxon>
        <taxon>rosids</taxon>
        <taxon>malvids</taxon>
        <taxon>Myrtales</taxon>
        <taxon>Lythraceae</taxon>
        <taxon>Punica</taxon>
    </lineage>
</organism>
<dbReference type="EMBL" id="PGOL01005256">
    <property type="protein sequence ID" value="PKI35526.1"/>
    <property type="molecule type" value="Genomic_DNA"/>
</dbReference>
<protein>
    <recommendedName>
        <fullName evidence="2">F-box domain-containing protein</fullName>
    </recommendedName>
</protein>
<dbReference type="EMBL" id="MTKT01003240">
    <property type="protein sequence ID" value="OWM75433.1"/>
    <property type="molecule type" value="Genomic_DNA"/>
</dbReference>